<keyword evidence="6" id="KW-0732">Signal</keyword>
<dbReference type="InterPro" id="IPR002933">
    <property type="entry name" value="Peptidase_M20"/>
</dbReference>
<evidence type="ECO:0000313" key="8">
    <source>
        <dbReference type="EMBL" id="KZZ93029.1"/>
    </source>
</evidence>
<comment type="similarity">
    <text evidence="2">Belongs to the peptidase M20A family.</text>
</comment>
<comment type="cofactor">
    <cofactor evidence="1">
        <name>Zn(2+)</name>
        <dbReference type="ChEBI" id="CHEBI:29105"/>
    </cofactor>
</comment>
<dbReference type="InterPro" id="IPR036264">
    <property type="entry name" value="Bact_exopeptidase_dim_dom"/>
</dbReference>
<feature type="signal peptide" evidence="6">
    <location>
        <begin position="1"/>
        <end position="18"/>
    </location>
</feature>
<keyword evidence="9" id="KW-1185">Reference proteome</keyword>
<dbReference type="Proteomes" id="UP000242877">
    <property type="component" value="Unassembled WGS sequence"/>
</dbReference>
<gene>
    <name evidence="8" type="ORF">AAP_02495</name>
</gene>
<evidence type="ECO:0000259" key="7">
    <source>
        <dbReference type="Pfam" id="PF07687"/>
    </source>
</evidence>
<feature type="chain" id="PRO_5007895086" evidence="6">
    <location>
        <begin position="19"/>
        <end position="453"/>
    </location>
</feature>
<keyword evidence="5" id="KW-0862">Zinc</keyword>
<dbReference type="CDD" id="cd05652">
    <property type="entry name" value="M20_ArgE_DapE-like_fungal"/>
    <property type="match status" value="1"/>
</dbReference>
<sequence>MRFLTTIAILASSRLLDARVIPDHASQTVIRPDHAQSKGISSNMQSNGTLDDIISASPLLSLHRSLCQIESLTDNEHKVGLWLADYLKDSGFEVELQPVEDEGKEPIDPDEEFDAPPKRFNIYAYPPNKPNPEIILSSHIDTVPPFLPYSVEKPDTPDFDRGDIVIKGRGTVDAKACVAAQIIAASNKLAENPDIPLGFLFVAGEETGGKGMKAFSRSKLNTVPPFYHTVIFGEPTEHKLVAGHKGITAFSIIAKGKASHSGYPWIGRSAISDILPVLKRIDELGDVPESKGGLLSSPKFGKTTVNIGQINAGVAINVLPADATARVLLRVASGSADDARRIISQAVRDYAPEGSNVTVDFNSMGWGSGPTEIDADVEGFDVMTVNYSTDVPNLTYNDDGAETKVKRYLYGPGSILVAHAPNEALTISDLEESVAGYEKLIDAGIARSRKTGP</sequence>
<accession>A0A167ZS89</accession>
<dbReference type="Pfam" id="PF07687">
    <property type="entry name" value="M20_dimer"/>
    <property type="match status" value="1"/>
</dbReference>
<dbReference type="GO" id="GO:0016787">
    <property type="term" value="F:hydrolase activity"/>
    <property type="evidence" value="ECO:0007669"/>
    <property type="project" value="UniProtKB-KW"/>
</dbReference>
<dbReference type="PANTHER" id="PTHR43808">
    <property type="entry name" value="ACETYLORNITHINE DEACETYLASE"/>
    <property type="match status" value="1"/>
</dbReference>
<evidence type="ECO:0000256" key="4">
    <source>
        <dbReference type="ARBA" id="ARBA00022801"/>
    </source>
</evidence>
<dbReference type="VEuPathDB" id="FungiDB:AAP_02495"/>
<proteinExistence type="inferred from homology"/>
<dbReference type="SUPFAM" id="SSF55031">
    <property type="entry name" value="Bacterial exopeptidase dimerisation domain"/>
    <property type="match status" value="1"/>
</dbReference>
<evidence type="ECO:0000256" key="6">
    <source>
        <dbReference type="SAM" id="SignalP"/>
    </source>
</evidence>
<dbReference type="Gene3D" id="3.40.630.10">
    <property type="entry name" value="Zn peptidases"/>
    <property type="match status" value="1"/>
</dbReference>
<dbReference type="PANTHER" id="PTHR43808:SF8">
    <property type="entry name" value="PEPTIDASE M20 DIMERISATION DOMAIN-CONTAINING PROTEIN"/>
    <property type="match status" value="1"/>
</dbReference>
<dbReference type="EMBL" id="AZGZ01000009">
    <property type="protein sequence ID" value="KZZ93029.1"/>
    <property type="molecule type" value="Genomic_DNA"/>
</dbReference>
<keyword evidence="3" id="KW-0479">Metal-binding</keyword>
<dbReference type="PROSITE" id="PS00759">
    <property type="entry name" value="ARGE_DAPE_CPG2_2"/>
    <property type="match status" value="1"/>
</dbReference>
<dbReference type="AlphaFoldDB" id="A0A167ZS89"/>
<name>A0A167ZS89_9EURO</name>
<organism evidence="8 9">
    <name type="scientific">Ascosphaera apis ARSEF 7405</name>
    <dbReference type="NCBI Taxonomy" id="392613"/>
    <lineage>
        <taxon>Eukaryota</taxon>
        <taxon>Fungi</taxon>
        <taxon>Dikarya</taxon>
        <taxon>Ascomycota</taxon>
        <taxon>Pezizomycotina</taxon>
        <taxon>Eurotiomycetes</taxon>
        <taxon>Eurotiomycetidae</taxon>
        <taxon>Onygenales</taxon>
        <taxon>Ascosphaeraceae</taxon>
        <taxon>Ascosphaera</taxon>
    </lineage>
</organism>
<dbReference type="InterPro" id="IPR011650">
    <property type="entry name" value="Peptidase_M20_dimer"/>
</dbReference>
<evidence type="ECO:0000256" key="1">
    <source>
        <dbReference type="ARBA" id="ARBA00001947"/>
    </source>
</evidence>
<evidence type="ECO:0000256" key="2">
    <source>
        <dbReference type="ARBA" id="ARBA00006247"/>
    </source>
</evidence>
<dbReference type="InterPro" id="IPR001261">
    <property type="entry name" value="ArgE/DapE_CS"/>
</dbReference>
<evidence type="ECO:0000313" key="9">
    <source>
        <dbReference type="Proteomes" id="UP000242877"/>
    </source>
</evidence>
<dbReference type="Gene3D" id="3.30.70.360">
    <property type="match status" value="1"/>
</dbReference>
<dbReference type="InterPro" id="IPR050072">
    <property type="entry name" value="Peptidase_M20A"/>
</dbReference>
<dbReference type="Pfam" id="PF01546">
    <property type="entry name" value="Peptidase_M20"/>
    <property type="match status" value="1"/>
</dbReference>
<comment type="caution">
    <text evidence="8">The sequence shown here is derived from an EMBL/GenBank/DDBJ whole genome shotgun (WGS) entry which is preliminary data.</text>
</comment>
<protein>
    <submittedName>
        <fullName evidence="8">Peptidase</fullName>
    </submittedName>
</protein>
<dbReference type="GO" id="GO:0046872">
    <property type="term" value="F:metal ion binding"/>
    <property type="evidence" value="ECO:0007669"/>
    <property type="project" value="UniProtKB-KW"/>
</dbReference>
<reference evidence="8 9" key="1">
    <citation type="journal article" date="2016" name="Genome Biol. Evol.">
        <title>Divergent and convergent evolution of fungal pathogenicity.</title>
        <authorList>
            <person name="Shang Y."/>
            <person name="Xiao G."/>
            <person name="Zheng P."/>
            <person name="Cen K."/>
            <person name="Zhan S."/>
            <person name="Wang C."/>
        </authorList>
    </citation>
    <scope>NUCLEOTIDE SEQUENCE [LARGE SCALE GENOMIC DNA]</scope>
    <source>
        <strain evidence="8 9">ARSEF 7405</strain>
    </source>
</reference>
<evidence type="ECO:0000256" key="3">
    <source>
        <dbReference type="ARBA" id="ARBA00022723"/>
    </source>
</evidence>
<keyword evidence="4" id="KW-0378">Hydrolase</keyword>
<feature type="domain" description="Peptidase M20 dimerisation" evidence="7">
    <location>
        <begin position="243"/>
        <end position="352"/>
    </location>
</feature>
<dbReference type="SUPFAM" id="SSF53187">
    <property type="entry name" value="Zn-dependent exopeptidases"/>
    <property type="match status" value="1"/>
</dbReference>
<evidence type="ECO:0000256" key="5">
    <source>
        <dbReference type="ARBA" id="ARBA00022833"/>
    </source>
</evidence>
<dbReference type="OrthoDB" id="3064516at2759"/>